<dbReference type="SUPFAM" id="SSF53756">
    <property type="entry name" value="UDP-Glycosyltransferase/glycogen phosphorylase"/>
    <property type="match status" value="1"/>
</dbReference>
<evidence type="ECO:0000313" key="3">
    <source>
        <dbReference type="EMBL" id="AFI85234.1"/>
    </source>
</evidence>
<dbReference type="GO" id="GO:0016757">
    <property type="term" value="F:glycosyltransferase activity"/>
    <property type="evidence" value="ECO:0007669"/>
    <property type="project" value="InterPro"/>
</dbReference>
<feature type="domain" description="Glycosyltransferase subfamily 4-like N-terminal" evidence="2">
    <location>
        <begin position="1"/>
        <end position="151"/>
    </location>
</feature>
<protein>
    <submittedName>
        <fullName evidence="3">Glycosyltransferase</fullName>
    </submittedName>
</protein>
<dbReference type="GO" id="GO:1901135">
    <property type="term" value="P:carbohydrate derivative metabolic process"/>
    <property type="evidence" value="ECO:0007669"/>
    <property type="project" value="UniProtKB-ARBA"/>
</dbReference>
<dbReference type="HOGENOM" id="CLU_009583_0_3_6"/>
<dbReference type="CDD" id="cd03819">
    <property type="entry name" value="GT4_WavL-like"/>
    <property type="match status" value="1"/>
</dbReference>
<dbReference type="KEGG" id="mej:Q7A_2434"/>
<dbReference type="InterPro" id="IPR028098">
    <property type="entry name" value="Glyco_trans_4-like_N"/>
</dbReference>
<sequence length="356" mass="40478">MERGTLEVGKFLTQQGHRSIVISAGGRLVKKLTRQGSEHISCPIGRKSLLTLRQIPKLRRFLLSEKVDIVHARSRLPAWICYLTLKTIPHRQRPRFITTVHGPYSVNAYSAIMTKGEKVIVISEMIREYVLRHYQVNSDKLQLNYRGVDTADFPFGFQPSVQWQESWYQQFPQTRDKILLCLPARITRWKGQQDFIELIAALSKINPQVHGLIVGETKPGKKRYLQEITDRIAELNMQSHFTFTGHRSDIRDIMAMSHIVYSLSTEPEAFGRIPLEALSLGRPVIAYNHGGVAEQLNRILPAGLITPGDKVALQAKSLQWLITPPEVPKNQEFSLQSMLENTLAIYHSLAVPEKAS</sequence>
<dbReference type="AlphaFoldDB" id="I1XLG5"/>
<dbReference type="PATRIC" id="fig|754476.3.peg.2396"/>
<dbReference type="Pfam" id="PF13439">
    <property type="entry name" value="Glyco_transf_4"/>
    <property type="match status" value="1"/>
</dbReference>
<organism evidence="3 4">
    <name type="scientific">Methylophaga nitratireducenticrescens</name>
    <dbReference type="NCBI Taxonomy" id="754476"/>
    <lineage>
        <taxon>Bacteria</taxon>
        <taxon>Pseudomonadati</taxon>
        <taxon>Pseudomonadota</taxon>
        <taxon>Gammaproteobacteria</taxon>
        <taxon>Thiotrichales</taxon>
        <taxon>Piscirickettsiaceae</taxon>
        <taxon>Methylophaga</taxon>
    </lineage>
</organism>
<reference evidence="3 4" key="2">
    <citation type="journal article" date="2013" name="Int. J. Syst. Evol. Microbiol.">
        <title>Methylophaga nitratireducenticrescens sp. nov. and Methylophaga frappieri sp. nov., isolated from the biofilm of the methanol-fed denitrification system treating the seawater at the Montreal Biodome.</title>
        <authorList>
            <person name="Villeneuve C."/>
            <person name="Martineau C."/>
            <person name="Mauffrey F."/>
            <person name="Villemur R."/>
        </authorList>
    </citation>
    <scope>NUCLEOTIDE SEQUENCE [LARGE SCALE GENOMIC DNA]</scope>
    <source>
        <strain evidence="3 4">JAM1</strain>
    </source>
</reference>
<evidence type="ECO:0000313" key="4">
    <source>
        <dbReference type="Proteomes" id="UP000009144"/>
    </source>
</evidence>
<gene>
    <name evidence="3" type="ordered locus">Q7A_2434</name>
</gene>
<reference evidence="3 4" key="1">
    <citation type="journal article" date="2012" name="J. Bacteriol.">
        <title>Complete genome sequences of Methylophaga sp. strain JAM1 and Methylophaga sp. strain JAM7.</title>
        <authorList>
            <person name="Villeneuve C."/>
            <person name="Martineau C."/>
            <person name="Mauffrey F."/>
            <person name="Villemur R."/>
        </authorList>
    </citation>
    <scope>NUCLEOTIDE SEQUENCE [LARGE SCALE GENOMIC DNA]</scope>
    <source>
        <strain evidence="3 4">JAM1</strain>
    </source>
</reference>
<proteinExistence type="predicted"/>
<feature type="domain" description="Glycosyl transferase family 1" evidence="1">
    <location>
        <begin position="170"/>
        <end position="328"/>
    </location>
</feature>
<dbReference type="InterPro" id="IPR001296">
    <property type="entry name" value="Glyco_trans_1"/>
</dbReference>
<accession>I1XLG5</accession>
<dbReference type="PANTHER" id="PTHR12526:SF638">
    <property type="entry name" value="SPORE COAT PROTEIN SA"/>
    <property type="match status" value="1"/>
</dbReference>
<keyword evidence="4" id="KW-1185">Reference proteome</keyword>
<evidence type="ECO:0000259" key="2">
    <source>
        <dbReference type="Pfam" id="PF13439"/>
    </source>
</evidence>
<dbReference type="eggNOG" id="COG0438">
    <property type="taxonomic scope" value="Bacteria"/>
</dbReference>
<dbReference type="EMBL" id="CP003390">
    <property type="protein sequence ID" value="AFI85234.1"/>
    <property type="molecule type" value="Genomic_DNA"/>
</dbReference>
<dbReference type="Proteomes" id="UP000009144">
    <property type="component" value="Chromosome"/>
</dbReference>
<dbReference type="STRING" id="754476.Q7A_2434"/>
<dbReference type="Pfam" id="PF00534">
    <property type="entry name" value="Glycos_transf_1"/>
    <property type="match status" value="1"/>
</dbReference>
<dbReference type="PANTHER" id="PTHR12526">
    <property type="entry name" value="GLYCOSYLTRANSFERASE"/>
    <property type="match status" value="1"/>
</dbReference>
<name>I1XLG5_METNJ</name>
<evidence type="ECO:0000259" key="1">
    <source>
        <dbReference type="Pfam" id="PF00534"/>
    </source>
</evidence>
<dbReference type="Gene3D" id="3.40.50.2000">
    <property type="entry name" value="Glycogen Phosphorylase B"/>
    <property type="match status" value="2"/>
</dbReference>